<feature type="transmembrane region" description="Helical" evidence="2">
    <location>
        <begin position="157"/>
        <end position="178"/>
    </location>
</feature>
<feature type="transmembrane region" description="Helical" evidence="2">
    <location>
        <begin position="222"/>
        <end position="240"/>
    </location>
</feature>
<sequence length="1508" mass="172815">MNSGSLYCRWPGLEHWKPIYHFFHHVAAAKPMPSVIYILYYIVIIAHIFCVMSLFKFFSFIEGTGPLAESLITFIENLIYLQAIPSNYLAPILFIFSLFSIGFVIYVYLRPHHLAKNFVTKLIRFYFQVFSTYLLLVSSSLLQKSITEIVGGKKLDYFFVFSAIDFLICFFNAFESMFFFSYPMSCRTLIFTAWDLKNFYLYIFFTCFIQQLWSLVYKYKFVGGLIVFGFNFIFSVFMLIRSFSLVFFISFLNMAFIFMYTYFALMSIIFTFVWCFPNPKIIPPIVIFALLLFIFGTAIYSQWIYNLLSEVILSQINRTSKSENESFEDLSENSEIDIELPHLPPKVLICLLRYLGSHDFPDVNELAIRVAEIQENSNVVLECFRILHLNCCVPTAVYSKILDISNKDVGFFERPLLCNLQYEAIKYQSNDSVIDMMIEHLDKAKSEIHKSLQKLAYGIQIQSLDIVSEAHFEYNDKCAKYEEMTSLLIENIPNSITIATHYHDYLLNLRGNYIADQYWCRKVEFIKTHQPNDVNTSFPFNHENNFNNNLNNSLNHHNLNTDSLLHHFSGFMRNPQLSMSSISSYISSNTQEIITQEASYRIKLRSLQLSPAFLGILFISMIMCLCVRPLPTNAIHQEMIKATVNVFNQSNFVYAQMALFTYPFPRFVDYSKIIIQNMELNHNISCDSFKEFVRITDDLRKSIENKALSFVSSVVSESMAFGEVSKPLQQAWFRTNISDKFPYSLHLGSSILSEYISQASERFTPNDSTVLELLNLSNDIGALVKQFVNALLLFLEGIHDNILNKEICWILLSGVFELIMLIALYLSIFILPGNDFKKFYKVLFLIDTESITDFSSSFGRDDFIANGREPLDLEVYAADANSLTLDEIELSDDNPLALQISLPNNISVSGLNSPFGNVNPKISTKSNEIVGGISKNFNNLNNFLMINEGLEEETEKKKVHYSKILFRIAIFFGFFFIVLLAIDGMAIVLIHSYGMKKTSGFSSATSFLPQSMDVMISAYLYISGLKKEKPQFSCKNYENVFQYQEFMNQMCELYTGLYDEWNGEINDQFVAIVKSLYGHIGAITTNLESYIRYSFIPYEQYKLIADHSFSLIGFTCILISISLFIFTYLYMNKLFRSILCILRIIPSRYFSPISAVLGEFENGDSLNFKKKDFSTDSLNSVIMHSPDPIIVLERDLDSTKVIAAGQSAMSLLNYKTSEIINNDVQFIIPGFEDKYPILSSSNTTTKIDLVNKNGTIFNMKCTSINIDDNIIALIMKNTEELSLLTKQIKEAQSKLEQFLVRIMPIKYVNMYLEGKSSLLVKVKDASVAYISLYDNEDPSITKCNPDILLDYIDFLNGTVDRILTKYPCISKLGFDDGIMSFIAGATESAKTTEELTSNLINFLFILINKINAQQKFLELKATDLKAVIHTSGPVNAGIISKECPVFKEWSNSFDDLLIKLIKNCPTNSIRITKKTKRKMGKLNNKAIKITKEGKNSLTNMKTYLLSLE</sequence>
<feature type="transmembrane region" description="Helical" evidence="2">
    <location>
        <begin position="38"/>
        <end position="61"/>
    </location>
</feature>
<dbReference type="GeneID" id="94839678"/>
<keyword evidence="2" id="KW-1133">Transmembrane helix</keyword>
<dbReference type="EMBL" id="MLAK01000748">
    <property type="protein sequence ID" value="OHT05737.1"/>
    <property type="molecule type" value="Genomic_DNA"/>
</dbReference>
<dbReference type="Proteomes" id="UP000179807">
    <property type="component" value="Unassembled WGS sequence"/>
</dbReference>
<name>A0A1J4K2S1_9EUKA</name>
<feature type="transmembrane region" description="Helical" evidence="2">
    <location>
        <begin position="247"/>
        <end position="273"/>
    </location>
</feature>
<reference evidence="3" key="1">
    <citation type="submission" date="2016-10" db="EMBL/GenBank/DDBJ databases">
        <authorList>
            <person name="Benchimol M."/>
            <person name="Almeida L.G."/>
            <person name="Vasconcelos A.T."/>
            <person name="Perreira-Neves A."/>
            <person name="Rosa I.A."/>
            <person name="Tasca T."/>
            <person name="Bogo M.R."/>
            <person name="de Souza W."/>
        </authorList>
    </citation>
    <scope>NUCLEOTIDE SEQUENCE [LARGE SCALE GENOMIC DNA]</scope>
    <source>
        <strain evidence="3">K</strain>
    </source>
</reference>
<keyword evidence="1" id="KW-0175">Coiled coil</keyword>
<feature type="coiled-coil region" evidence="1">
    <location>
        <begin position="1274"/>
        <end position="1301"/>
    </location>
</feature>
<keyword evidence="4" id="KW-1185">Reference proteome</keyword>
<feature type="transmembrane region" description="Helical" evidence="2">
    <location>
        <begin position="609"/>
        <end position="630"/>
    </location>
</feature>
<feature type="transmembrane region" description="Helical" evidence="2">
    <location>
        <begin position="199"/>
        <end position="216"/>
    </location>
</feature>
<evidence type="ECO:0000256" key="2">
    <source>
        <dbReference type="SAM" id="Phobius"/>
    </source>
</evidence>
<protein>
    <submittedName>
        <fullName evidence="3">Uncharacterized protein</fullName>
    </submittedName>
</protein>
<keyword evidence="2" id="KW-0812">Transmembrane</keyword>
<dbReference type="RefSeq" id="XP_068358873.1">
    <property type="nucleotide sequence ID" value="XM_068504974.1"/>
</dbReference>
<feature type="transmembrane region" description="Helical" evidence="2">
    <location>
        <begin position="88"/>
        <end position="109"/>
    </location>
</feature>
<keyword evidence="2" id="KW-0472">Membrane</keyword>
<feature type="transmembrane region" description="Helical" evidence="2">
    <location>
        <begin position="964"/>
        <end position="989"/>
    </location>
</feature>
<gene>
    <name evidence="3" type="ORF">TRFO_26481</name>
</gene>
<accession>A0A1J4K2S1</accession>
<evidence type="ECO:0000256" key="1">
    <source>
        <dbReference type="SAM" id="Coils"/>
    </source>
</evidence>
<comment type="caution">
    <text evidence="3">The sequence shown here is derived from an EMBL/GenBank/DDBJ whole genome shotgun (WGS) entry which is preliminary data.</text>
</comment>
<dbReference type="VEuPathDB" id="TrichDB:TRFO_26481"/>
<feature type="transmembrane region" description="Helical" evidence="2">
    <location>
        <begin position="121"/>
        <end position="142"/>
    </location>
</feature>
<organism evidence="3 4">
    <name type="scientific">Tritrichomonas foetus</name>
    <dbReference type="NCBI Taxonomy" id="1144522"/>
    <lineage>
        <taxon>Eukaryota</taxon>
        <taxon>Metamonada</taxon>
        <taxon>Parabasalia</taxon>
        <taxon>Tritrichomonadida</taxon>
        <taxon>Tritrichomonadidae</taxon>
        <taxon>Tritrichomonas</taxon>
    </lineage>
</organism>
<proteinExistence type="predicted"/>
<feature type="transmembrane region" description="Helical" evidence="2">
    <location>
        <begin position="285"/>
        <end position="308"/>
    </location>
</feature>
<feature type="transmembrane region" description="Helical" evidence="2">
    <location>
        <begin position="1109"/>
        <end position="1131"/>
    </location>
</feature>
<feature type="transmembrane region" description="Helical" evidence="2">
    <location>
        <begin position="809"/>
        <end position="831"/>
    </location>
</feature>
<evidence type="ECO:0000313" key="3">
    <source>
        <dbReference type="EMBL" id="OHT05737.1"/>
    </source>
</evidence>
<evidence type="ECO:0000313" key="4">
    <source>
        <dbReference type="Proteomes" id="UP000179807"/>
    </source>
</evidence>